<reference evidence="2" key="1">
    <citation type="submission" date="2014-11" db="EMBL/GenBank/DDBJ databases">
        <authorList>
            <person name="Amaro Gonzalez C."/>
        </authorList>
    </citation>
    <scope>NUCLEOTIDE SEQUENCE</scope>
</reference>
<feature type="region of interest" description="Disordered" evidence="1">
    <location>
        <begin position="1"/>
        <end position="31"/>
    </location>
</feature>
<sequence>MSQGGKKKNGRFKFPICESGDKRVSPPEAFV</sequence>
<protein>
    <submittedName>
        <fullName evidence="2">Uncharacterized protein</fullName>
    </submittedName>
</protein>
<evidence type="ECO:0000313" key="2">
    <source>
        <dbReference type="EMBL" id="JAH23848.1"/>
    </source>
</evidence>
<name>A0A0E9R691_ANGAN</name>
<accession>A0A0E9R691</accession>
<dbReference type="EMBL" id="GBXM01084729">
    <property type="protein sequence ID" value="JAH23848.1"/>
    <property type="molecule type" value="Transcribed_RNA"/>
</dbReference>
<organism evidence="2">
    <name type="scientific">Anguilla anguilla</name>
    <name type="common">European freshwater eel</name>
    <name type="synonym">Muraena anguilla</name>
    <dbReference type="NCBI Taxonomy" id="7936"/>
    <lineage>
        <taxon>Eukaryota</taxon>
        <taxon>Metazoa</taxon>
        <taxon>Chordata</taxon>
        <taxon>Craniata</taxon>
        <taxon>Vertebrata</taxon>
        <taxon>Euteleostomi</taxon>
        <taxon>Actinopterygii</taxon>
        <taxon>Neopterygii</taxon>
        <taxon>Teleostei</taxon>
        <taxon>Anguilliformes</taxon>
        <taxon>Anguillidae</taxon>
        <taxon>Anguilla</taxon>
    </lineage>
</organism>
<dbReference type="AlphaFoldDB" id="A0A0E9R691"/>
<evidence type="ECO:0000256" key="1">
    <source>
        <dbReference type="SAM" id="MobiDB-lite"/>
    </source>
</evidence>
<reference evidence="2" key="2">
    <citation type="journal article" date="2015" name="Fish Shellfish Immunol.">
        <title>Early steps in the European eel (Anguilla anguilla)-Vibrio vulnificus interaction in the gills: Role of the RtxA13 toxin.</title>
        <authorList>
            <person name="Callol A."/>
            <person name="Pajuelo D."/>
            <person name="Ebbesson L."/>
            <person name="Teles M."/>
            <person name="MacKenzie S."/>
            <person name="Amaro C."/>
        </authorList>
    </citation>
    <scope>NUCLEOTIDE SEQUENCE</scope>
</reference>
<proteinExistence type="predicted"/>
<feature type="compositionally biased region" description="Basic residues" evidence="1">
    <location>
        <begin position="1"/>
        <end position="11"/>
    </location>
</feature>